<dbReference type="RefSeq" id="WP_275580703.1">
    <property type="nucleotide sequence ID" value="NZ_JAFBDR010000004.1"/>
</dbReference>
<evidence type="ECO:0000313" key="2">
    <source>
        <dbReference type="Proteomes" id="UP001296943"/>
    </source>
</evidence>
<proteinExistence type="predicted"/>
<sequence length="42" mass="5279">MENFSSFVRSVEEQLNRKLCEKEWEFLIWLYETHQMEQKLKA</sequence>
<dbReference type="Proteomes" id="UP001296943">
    <property type="component" value="Unassembled WGS sequence"/>
</dbReference>
<reference evidence="1 2" key="1">
    <citation type="submission" date="2021-01" db="EMBL/GenBank/DDBJ databases">
        <title>Genomic Encyclopedia of Type Strains, Phase IV (KMG-IV): sequencing the most valuable type-strain genomes for metagenomic binning, comparative biology and taxonomic classification.</title>
        <authorList>
            <person name="Goeker M."/>
        </authorList>
    </citation>
    <scope>NUCLEOTIDE SEQUENCE [LARGE SCALE GENOMIC DNA]</scope>
    <source>
        <strain evidence="1 2">DSM 23711</strain>
    </source>
</reference>
<name>A0ABS2MX89_9BACI</name>
<evidence type="ECO:0008006" key="3">
    <source>
        <dbReference type="Google" id="ProtNLM"/>
    </source>
</evidence>
<dbReference type="EMBL" id="JAFBDR010000004">
    <property type="protein sequence ID" value="MBM7570517.1"/>
    <property type="molecule type" value="Genomic_DNA"/>
</dbReference>
<gene>
    <name evidence="1" type="ORF">JOC48_000995</name>
</gene>
<keyword evidence="2" id="KW-1185">Reference proteome</keyword>
<protein>
    <recommendedName>
        <fullName evidence="3">BH0509 family protein</fullName>
    </recommendedName>
</protein>
<evidence type="ECO:0000313" key="1">
    <source>
        <dbReference type="EMBL" id="MBM7570517.1"/>
    </source>
</evidence>
<accession>A0ABS2MX89</accession>
<comment type="caution">
    <text evidence="1">The sequence shown here is derived from an EMBL/GenBank/DDBJ whole genome shotgun (WGS) entry which is preliminary data.</text>
</comment>
<organism evidence="1 2">
    <name type="scientific">Aquibacillus albus</name>
    <dbReference type="NCBI Taxonomy" id="1168171"/>
    <lineage>
        <taxon>Bacteria</taxon>
        <taxon>Bacillati</taxon>
        <taxon>Bacillota</taxon>
        <taxon>Bacilli</taxon>
        <taxon>Bacillales</taxon>
        <taxon>Bacillaceae</taxon>
        <taxon>Aquibacillus</taxon>
    </lineage>
</organism>